<organism evidence="1 2">
    <name type="scientific">Melipona quadrifasciata</name>
    <dbReference type="NCBI Taxonomy" id="166423"/>
    <lineage>
        <taxon>Eukaryota</taxon>
        <taxon>Metazoa</taxon>
        <taxon>Ecdysozoa</taxon>
        <taxon>Arthropoda</taxon>
        <taxon>Hexapoda</taxon>
        <taxon>Insecta</taxon>
        <taxon>Pterygota</taxon>
        <taxon>Neoptera</taxon>
        <taxon>Endopterygota</taxon>
        <taxon>Hymenoptera</taxon>
        <taxon>Apocrita</taxon>
        <taxon>Aculeata</taxon>
        <taxon>Apoidea</taxon>
        <taxon>Anthophila</taxon>
        <taxon>Apidae</taxon>
        <taxon>Melipona</taxon>
    </lineage>
</organism>
<dbReference type="Proteomes" id="UP000053105">
    <property type="component" value="Unassembled WGS sequence"/>
</dbReference>
<gene>
    <name evidence="1" type="ORF">WN51_12669</name>
</gene>
<protein>
    <submittedName>
        <fullName evidence="1">Uncharacterized protein</fullName>
    </submittedName>
</protein>
<dbReference type="AlphaFoldDB" id="A0A0M9A0P3"/>
<sequence length="68" mass="7962">MHARERRLRKEADRNRVYRPGIILARGVSFVEGAAANARTNKSPKEQPFVRVTAERRERRAQFTWIIA</sequence>
<evidence type="ECO:0000313" key="1">
    <source>
        <dbReference type="EMBL" id="KOX74985.1"/>
    </source>
</evidence>
<name>A0A0M9A0P3_9HYME</name>
<proteinExistence type="predicted"/>
<reference evidence="1 2" key="1">
    <citation type="submission" date="2015-07" db="EMBL/GenBank/DDBJ databases">
        <title>The genome of Melipona quadrifasciata.</title>
        <authorList>
            <person name="Pan H."/>
            <person name="Kapheim K."/>
        </authorList>
    </citation>
    <scope>NUCLEOTIDE SEQUENCE [LARGE SCALE GENOMIC DNA]</scope>
    <source>
        <strain evidence="1">0111107301</strain>
        <tissue evidence="1">Whole body</tissue>
    </source>
</reference>
<dbReference type="EMBL" id="KQ435775">
    <property type="protein sequence ID" value="KOX74985.1"/>
    <property type="molecule type" value="Genomic_DNA"/>
</dbReference>
<keyword evidence="2" id="KW-1185">Reference proteome</keyword>
<evidence type="ECO:0000313" key="2">
    <source>
        <dbReference type="Proteomes" id="UP000053105"/>
    </source>
</evidence>
<accession>A0A0M9A0P3</accession>